<proteinExistence type="predicted"/>
<sequence length="222" mass="26533">MDKLIERLLKFFENKSIHFGLRTSLFIITLFVLTTCDYYFNFTYDIHLNNKIEKLESINNLKEIYETDSLKLTELTEIENRIYNRTHYSDRLRNLDLNQINIFKKSDTTEIKSPVIKNDNTIINKPIRSTFWMILTSNYFFFILIIGLIIMPFTGSVHRELKNVLGSIAAIILLIGIIYLITWIAYKIPLLWNRPYLNYILNFLIHSPFIYLIFWWNKTGKN</sequence>
<keyword evidence="1" id="KW-0472">Membrane</keyword>
<evidence type="ECO:0000313" key="3">
    <source>
        <dbReference type="Proteomes" id="UP001231197"/>
    </source>
</evidence>
<feature type="transmembrane region" description="Helical" evidence="1">
    <location>
        <begin position="131"/>
        <end position="151"/>
    </location>
</feature>
<dbReference type="Proteomes" id="UP001231197">
    <property type="component" value="Unassembled WGS sequence"/>
</dbReference>
<evidence type="ECO:0008006" key="4">
    <source>
        <dbReference type="Google" id="ProtNLM"/>
    </source>
</evidence>
<keyword evidence="1" id="KW-0812">Transmembrane</keyword>
<keyword evidence="1" id="KW-1133">Transmembrane helix</keyword>
<evidence type="ECO:0000313" key="2">
    <source>
        <dbReference type="EMBL" id="MDN3494207.1"/>
    </source>
</evidence>
<comment type="caution">
    <text evidence="2">The sequence shown here is derived from an EMBL/GenBank/DDBJ whole genome shotgun (WGS) entry which is preliminary data.</text>
</comment>
<keyword evidence="3" id="KW-1185">Reference proteome</keyword>
<gene>
    <name evidence="2" type="ORF">QMA06_15915</name>
</gene>
<feature type="transmembrane region" description="Helical" evidence="1">
    <location>
        <begin position="163"/>
        <end position="184"/>
    </location>
</feature>
<feature type="transmembrane region" description="Helical" evidence="1">
    <location>
        <begin position="21"/>
        <end position="40"/>
    </location>
</feature>
<feature type="transmembrane region" description="Helical" evidence="1">
    <location>
        <begin position="196"/>
        <end position="216"/>
    </location>
</feature>
<accession>A0ABT7ZYZ2</accession>
<evidence type="ECO:0000256" key="1">
    <source>
        <dbReference type="SAM" id="Phobius"/>
    </source>
</evidence>
<protein>
    <recommendedName>
        <fullName evidence="4">DUF1189 domain-containing protein</fullName>
    </recommendedName>
</protein>
<dbReference type="RefSeq" id="WP_290207907.1">
    <property type="nucleotide sequence ID" value="NZ_JASDDK010000013.1"/>
</dbReference>
<name>A0ABT7ZYZ2_9FLAO</name>
<organism evidence="2 3">
    <name type="scientific">Winogradskyella bathintestinalis</name>
    <dbReference type="NCBI Taxonomy" id="3035208"/>
    <lineage>
        <taxon>Bacteria</taxon>
        <taxon>Pseudomonadati</taxon>
        <taxon>Bacteroidota</taxon>
        <taxon>Flavobacteriia</taxon>
        <taxon>Flavobacteriales</taxon>
        <taxon>Flavobacteriaceae</taxon>
        <taxon>Winogradskyella</taxon>
    </lineage>
</organism>
<dbReference type="EMBL" id="JASDDK010000013">
    <property type="protein sequence ID" value="MDN3494207.1"/>
    <property type="molecule type" value="Genomic_DNA"/>
</dbReference>
<reference evidence="2 3" key="1">
    <citation type="journal article" date="2023" name="Int. J. Syst. Evol. Microbiol.">
        <title>Winogradskyella bathintestinalis sp. nov., isolated from the intestine of the deep-sea loosejaw dragonfish, Malacosteus niger.</title>
        <authorList>
            <person name="Uniacke-Lowe S."/>
            <person name="Johnson C.N."/>
            <person name="Stanton C."/>
            <person name="Hill C."/>
            <person name="Ross P."/>
        </authorList>
    </citation>
    <scope>NUCLEOTIDE SEQUENCE [LARGE SCALE GENOMIC DNA]</scope>
    <source>
        <strain evidence="2 3">APC 3343</strain>
    </source>
</reference>